<feature type="compositionally biased region" description="Low complexity" evidence="1">
    <location>
        <begin position="714"/>
        <end position="723"/>
    </location>
</feature>
<reference evidence="2" key="1">
    <citation type="journal article" date="2023" name="GigaByte">
        <title>Genome assembly of the bearded iris, Iris pallida Lam.</title>
        <authorList>
            <person name="Bruccoleri R.E."/>
            <person name="Oakeley E.J."/>
            <person name="Faust A.M.E."/>
            <person name="Altorfer M."/>
            <person name="Dessus-Babus S."/>
            <person name="Burckhardt D."/>
            <person name="Oertli M."/>
            <person name="Naumann U."/>
            <person name="Petersen F."/>
            <person name="Wong J."/>
        </authorList>
    </citation>
    <scope>NUCLEOTIDE SEQUENCE</scope>
    <source>
        <strain evidence="2">GSM-AAB239-AS_SAM_17_03QT</strain>
    </source>
</reference>
<feature type="compositionally biased region" description="Low complexity" evidence="1">
    <location>
        <begin position="1535"/>
        <end position="1547"/>
    </location>
</feature>
<dbReference type="PANTHER" id="PTHR31267:SF2">
    <property type="entry name" value="EXPRESSED PROTEIN"/>
    <property type="match status" value="1"/>
</dbReference>
<feature type="region of interest" description="Disordered" evidence="1">
    <location>
        <begin position="1025"/>
        <end position="1085"/>
    </location>
</feature>
<feature type="region of interest" description="Disordered" evidence="1">
    <location>
        <begin position="802"/>
        <end position="829"/>
    </location>
</feature>
<comment type="caution">
    <text evidence="2">The sequence shown here is derived from an EMBL/GenBank/DDBJ whole genome shotgun (WGS) entry which is preliminary data.</text>
</comment>
<feature type="region of interest" description="Disordered" evidence="1">
    <location>
        <begin position="1532"/>
        <end position="1551"/>
    </location>
</feature>
<name>A0AAX6FG81_IRIPA</name>
<feature type="compositionally biased region" description="Polar residues" evidence="1">
    <location>
        <begin position="658"/>
        <end position="667"/>
    </location>
</feature>
<feature type="region of interest" description="Disordered" evidence="1">
    <location>
        <begin position="592"/>
        <end position="667"/>
    </location>
</feature>
<evidence type="ECO:0000313" key="2">
    <source>
        <dbReference type="EMBL" id="KAJ6815440.1"/>
    </source>
</evidence>
<protein>
    <submittedName>
        <fullName evidence="2">Uncharacterized protein</fullName>
    </submittedName>
</protein>
<sequence length="1576" mass="173663">MRNQQPETSPHPSQQPTSREMQLLQQHLMYKQLQELQKRQQLQQLDQEPRQSDLLAQAAARQGVINQLPALLNGMPVNDTSKYMARNNIMGGESRNPSDQMLIAGNMNWAQGRGSPVMQGSNGFMFSNDRGQAMRSMGLVSQQIDQSLYGTPVSSSRGLLDQYSQFRSSNFTDVMTKTGGNQLEKTSMQTAPSNSFHNNQRVSVQAYLQDGQSTAQCFQGRSLSGGVTSETFQQVDHHHNLQIPQVRGREGQAGWPADLEEKEATTVRPSNGVTSLDPTEEKILFGSDDGNWGASLSTGGFLDGNPLETNDQFSAFPSIQSGSWSALMQEAVQSSSSDQGLQEEWSGLSFEKTEPSFMNHSAAANGMGKHQAAYDNNNNNNLQGASSMTLKGFPLYNAAAGISSSPSDHIFEHSVRNTYEQRDQTQADASHGSFQQSSKDVQGVHVNQNPKQKKFVDGGFQAKMQLNDGPDGVWSRQMNEQSVKTTHSEGAEFDSQKNQNIWLHQQHVPFSIVASQTSATPDGWNRSVTSSGGSSLEAPCNDGRVPYAHNELKRTSNINQDMNHHVLNRRQVDLMKQAAFDSFLKSRGESVEMYQHQPSGGQHAQDSVMNDIDRSPSISDSQTSSGLSGWKSVGSRRSQHQQHVNSGMNSEPVDSAKDSQSVIQDSQRQGYMTHSQLAGLGVANVAGHPTELQRSINESEEMQHRSTMHKHDSPSSASFDESSADFALNTKHCQMSQNMLELLHKVDQSRDGNTFPGFGNSNCSALHDMYESAGSVGSDFHPQHHPTSAFQGFGLRLAPLPQQQSDKSLHPSHEASEREIEDSRSDLSGEARKQVLHSIAQGNSSAVTASDLRHIAAQQLQLQQKQQFFQQQRVSSVTGSRSDADEHARHASFLRQAQDSHDQAINQSAQKPMRNMAGRLLPFRAETGPALQASNESNMSQQIGFPKMLHNAWANASVQQRISGLQASKHNTNVPQSVILGSSCRVLESAAVQEDYQVSKGESLPSALASCSNKAQLAYEEGNPIKDNFWRQTPSEKDDFTPNRRHPLQEQEKVSKHHSGGVSTAPTSSTEQFPQRDTNKAKHGQESFLNSQAEHVSTPNMDLPDSNIGIYGHNMTPSDVQRADYLLLQQMQAVKGYDSDVIKMAGKRLKGDFGSDASQGYIHGQNAVNRIPADGEPSTSSHNSFSPTVKIGRFSSRENEEKFAGGTSQLVGRGLPSQNIHHDHPQTQPLNTISNNMRRIEQSQINPQMARSWFEHYTKYRNGQILAMFDNQRNANTAPQYISPEVAERMGSNPLVQRRVENSQFSSLGHSTPSSIAASELSPELPPLDIIDHTFMTSKKRKIATTEIPPWHQVVVQGIQGLQSIRSTENDWARATNRLTEKVEDEAELTEDATLVPRARRRIILTTQLIQQLLPPVPTPILAAEVTSAYEHVTYFLAKSALGHACSLMSCSGSGSRELLDSGNRILNKGPTVGKTSEVFSSNIVEGFIGRSRMLEHDLLRLDKRTSILDVRLECQELERFSLVNRLGKFHGRSPSEGAESSSTSPEVPRKSFPQRYVTLLSVPGNLPEGVTCLSL</sequence>
<feature type="compositionally biased region" description="Polar residues" evidence="1">
    <location>
        <begin position="1061"/>
        <end position="1076"/>
    </location>
</feature>
<evidence type="ECO:0000256" key="1">
    <source>
        <dbReference type="SAM" id="MobiDB-lite"/>
    </source>
</evidence>
<reference evidence="2" key="2">
    <citation type="submission" date="2023-04" db="EMBL/GenBank/DDBJ databases">
        <authorList>
            <person name="Bruccoleri R.E."/>
            <person name="Oakeley E.J."/>
            <person name="Faust A.-M."/>
            <person name="Dessus-Babus S."/>
            <person name="Altorfer M."/>
            <person name="Burckhardt D."/>
            <person name="Oertli M."/>
            <person name="Naumann U."/>
            <person name="Petersen F."/>
            <person name="Wong J."/>
        </authorList>
    </citation>
    <scope>NUCLEOTIDE SEQUENCE</scope>
    <source>
        <strain evidence="2">GSM-AAB239-AS_SAM_17_03QT</strain>
        <tissue evidence="2">Leaf</tissue>
    </source>
</reference>
<organism evidence="2 3">
    <name type="scientific">Iris pallida</name>
    <name type="common">Sweet iris</name>
    <dbReference type="NCBI Taxonomy" id="29817"/>
    <lineage>
        <taxon>Eukaryota</taxon>
        <taxon>Viridiplantae</taxon>
        <taxon>Streptophyta</taxon>
        <taxon>Embryophyta</taxon>
        <taxon>Tracheophyta</taxon>
        <taxon>Spermatophyta</taxon>
        <taxon>Magnoliopsida</taxon>
        <taxon>Liliopsida</taxon>
        <taxon>Asparagales</taxon>
        <taxon>Iridaceae</taxon>
        <taxon>Iridoideae</taxon>
        <taxon>Irideae</taxon>
        <taxon>Iris</taxon>
    </lineage>
</organism>
<accession>A0AAX6FG81</accession>
<feature type="compositionally biased region" description="Basic and acidic residues" evidence="1">
    <location>
        <begin position="1034"/>
        <end position="1054"/>
    </location>
</feature>
<feature type="region of interest" description="Disordered" evidence="1">
    <location>
        <begin position="1"/>
        <end position="21"/>
    </location>
</feature>
<dbReference type="PANTHER" id="PTHR31267">
    <property type="entry name" value="DENTIN SIALOPHOSPHOPROTEIN-LIKE PROTEIN"/>
    <property type="match status" value="1"/>
</dbReference>
<feature type="compositionally biased region" description="Polar residues" evidence="1">
    <location>
        <begin position="616"/>
        <end position="627"/>
    </location>
</feature>
<dbReference type="EMBL" id="JANAVB010028820">
    <property type="protein sequence ID" value="KAJ6815440.1"/>
    <property type="molecule type" value="Genomic_DNA"/>
</dbReference>
<evidence type="ECO:0000313" key="3">
    <source>
        <dbReference type="Proteomes" id="UP001140949"/>
    </source>
</evidence>
<feature type="compositionally biased region" description="Polar residues" evidence="1">
    <location>
        <begin position="596"/>
        <end position="608"/>
    </location>
</feature>
<feature type="region of interest" description="Disordered" evidence="1">
    <location>
        <begin position="699"/>
        <end position="723"/>
    </location>
</feature>
<feature type="compositionally biased region" description="Basic and acidic residues" evidence="1">
    <location>
        <begin position="701"/>
        <end position="713"/>
    </location>
</feature>
<keyword evidence="3" id="KW-1185">Reference proteome</keyword>
<dbReference type="Proteomes" id="UP001140949">
    <property type="component" value="Unassembled WGS sequence"/>
</dbReference>
<gene>
    <name evidence="2" type="ORF">M6B38_133060</name>
</gene>
<feature type="compositionally biased region" description="Basic and acidic residues" evidence="1">
    <location>
        <begin position="807"/>
        <end position="829"/>
    </location>
</feature>
<feature type="compositionally biased region" description="Polar residues" evidence="1">
    <location>
        <begin position="519"/>
        <end position="534"/>
    </location>
</feature>
<proteinExistence type="predicted"/>
<feature type="region of interest" description="Disordered" evidence="1">
    <location>
        <begin position="519"/>
        <end position="542"/>
    </location>
</feature>